<organism evidence="3 4">
    <name type="scientific">Paraburkholderia azotifigens</name>
    <dbReference type="NCBI Taxonomy" id="2057004"/>
    <lineage>
        <taxon>Bacteria</taxon>
        <taxon>Pseudomonadati</taxon>
        <taxon>Pseudomonadota</taxon>
        <taxon>Betaproteobacteria</taxon>
        <taxon>Burkholderiales</taxon>
        <taxon>Burkholderiaceae</taxon>
        <taxon>Paraburkholderia</taxon>
    </lineage>
</organism>
<keyword evidence="4" id="KW-1185">Reference proteome</keyword>
<feature type="region of interest" description="Disordered" evidence="1">
    <location>
        <begin position="25"/>
        <end position="56"/>
    </location>
</feature>
<dbReference type="Proteomes" id="UP001481677">
    <property type="component" value="Unassembled WGS sequence"/>
</dbReference>
<comment type="caution">
    <text evidence="3">The sequence shown here is derived from an EMBL/GenBank/DDBJ whole genome shotgun (WGS) entry which is preliminary data.</text>
</comment>
<reference evidence="3 4" key="1">
    <citation type="submission" date="2024-01" db="EMBL/GenBank/DDBJ databases">
        <title>The diversity of rhizobia nodulating Mimosa spp. in eleven states of Brazil covering several biomes is determined by host plant, location, and edaphic factors.</title>
        <authorList>
            <person name="Rouws L."/>
            <person name="Barauna A."/>
            <person name="Beukes C."/>
            <person name="De Faria S.M."/>
            <person name="Gross E."/>
            <person name="Dos Reis Junior F.B."/>
            <person name="Simon M."/>
            <person name="Maluk M."/>
            <person name="Odee D.W."/>
            <person name="Kenicer G."/>
            <person name="Young J.P.W."/>
            <person name="Reis V.M."/>
            <person name="Zilli J."/>
            <person name="James E.K."/>
        </authorList>
    </citation>
    <scope>NUCLEOTIDE SEQUENCE [LARGE SCALE GENOMIC DNA]</scope>
    <source>
        <strain evidence="3 4">JPY530</strain>
    </source>
</reference>
<evidence type="ECO:0000313" key="4">
    <source>
        <dbReference type="Proteomes" id="UP001481677"/>
    </source>
</evidence>
<proteinExistence type="predicted"/>
<dbReference type="InterPro" id="IPR014710">
    <property type="entry name" value="RmlC-like_jellyroll"/>
</dbReference>
<gene>
    <name evidence="3" type="ORF">V4C56_25005</name>
</gene>
<protein>
    <recommendedName>
        <fullName evidence="2">Quercetin 2,3-dioxygenase C-terminal cupin domain-containing protein</fullName>
    </recommendedName>
</protein>
<name>A0ABU9R7Y3_9BURK</name>
<evidence type="ECO:0000259" key="2">
    <source>
        <dbReference type="Pfam" id="PF17954"/>
    </source>
</evidence>
<dbReference type="InterPro" id="IPR041602">
    <property type="entry name" value="Quercetinase_C"/>
</dbReference>
<feature type="compositionally biased region" description="Basic residues" evidence="1">
    <location>
        <begin position="25"/>
        <end position="42"/>
    </location>
</feature>
<dbReference type="Gene3D" id="2.60.120.10">
    <property type="entry name" value="Jelly Rolls"/>
    <property type="match status" value="1"/>
</dbReference>
<dbReference type="RefSeq" id="WP_240057378.1">
    <property type="nucleotide sequence ID" value="NZ_JAZHFZ010000018.1"/>
</dbReference>
<evidence type="ECO:0000256" key="1">
    <source>
        <dbReference type="SAM" id="MobiDB-lite"/>
    </source>
</evidence>
<feature type="domain" description="Quercetin 2,3-dioxygenase C-terminal cupin" evidence="2">
    <location>
        <begin position="56"/>
        <end position="108"/>
    </location>
</feature>
<dbReference type="Pfam" id="PF17954">
    <property type="entry name" value="Pirin_C_2"/>
    <property type="match status" value="1"/>
</dbReference>
<accession>A0ABU9R7Y3</accession>
<evidence type="ECO:0000313" key="3">
    <source>
        <dbReference type="EMBL" id="MEM5342868.1"/>
    </source>
</evidence>
<sequence>MPGGTPRWATRVCSPQLRCHARERRCGRRGRGRASHQYRRTRAYSDATRRHERAARVPEPGSAYLVADNGRIEVGHVCLARRDGVAVPDEAQVTLTARDDTDVVLAELLRQDD</sequence>
<dbReference type="EMBL" id="JAZHGA010000019">
    <property type="protein sequence ID" value="MEM5342868.1"/>
    <property type="molecule type" value="Genomic_DNA"/>
</dbReference>